<evidence type="ECO:0000256" key="1">
    <source>
        <dbReference type="SAM" id="MobiDB-lite"/>
    </source>
</evidence>
<dbReference type="KEGG" id="tasa:A1Q1_03443"/>
<proteinExistence type="predicted"/>
<gene>
    <name evidence="2" type="ORF">A1Q1_03443</name>
</gene>
<accession>J5SUY3</accession>
<organism evidence="2 3">
    <name type="scientific">Trichosporon asahii var. asahii (strain ATCC 90039 / CBS 2479 / JCM 2466 / KCTC 7840 / NBRC 103889/ NCYC 2677 / UAMH 7654)</name>
    <name type="common">Yeast</name>
    <dbReference type="NCBI Taxonomy" id="1186058"/>
    <lineage>
        <taxon>Eukaryota</taxon>
        <taxon>Fungi</taxon>
        <taxon>Dikarya</taxon>
        <taxon>Basidiomycota</taxon>
        <taxon>Agaricomycotina</taxon>
        <taxon>Tremellomycetes</taxon>
        <taxon>Trichosporonales</taxon>
        <taxon>Trichosporonaceae</taxon>
        <taxon>Trichosporon</taxon>
    </lineage>
</organism>
<protein>
    <submittedName>
        <fullName evidence="2">Uncharacterized protein</fullName>
    </submittedName>
</protein>
<dbReference type="VEuPathDB" id="FungiDB:A1Q1_03443"/>
<name>J5SUY3_TRIAS</name>
<feature type="region of interest" description="Disordered" evidence="1">
    <location>
        <begin position="1"/>
        <end position="20"/>
    </location>
</feature>
<dbReference type="RefSeq" id="XP_014178716.1">
    <property type="nucleotide sequence ID" value="XM_014323241.1"/>
</dbReference>
<dbReference type="Proteomes" id="UP000002748">
    <property type="component" value="Unassembled WGS sequence"/>
</dbReference>
<dbReference type="AlphaFoldDB" id="J5SUY3"/>
<dbReference type="EMBL" id="ALBS01000233">
    <property type="protein sequence ID" value="EJT47666.1"/>
    <property type="molecule type" value="Genomic_DNA"/>
</dbReference>
<dbReference type="GeneID" id="25986956"/>
<comment type="caution">
    <text evidence="2">The sequence shown here is derived from an EMBL/GenBank/DDBJ whole genome shotgun (WGS) entry which is preliminary data.</text>
</comment>
<evidence type="ECO:0000313" key="3">
    <source>
        <dbReference type="Proteomes" id="UP000002748"/>
    </source>
</evidence>
<sequence>MVDATTSPEEAETSRDGLRRMQRLTEASRRKVSGRSLAAFHPGSSYLIYPPSGRMGRHHVMTSVFTESAPRSIALPPIFSKSEMMSVSPDGAWLTSFFNNGPSENLGVPRIEERGDFMVFASSLLEPSSLQGGWPTLATMPLSSPPLAVLHVYPPRTKLSPSGQKAAPGLGPVPPPGHFTARSRGPSIVLLSTDLIYFLHPHPLPATVVLDTRSSHAVPTESVSAAESGNAAPLSWTLNALRCPLGIRSYASLNNPGPVTSSGTYRAERGWLGMVGGSDAVWAAVERDGEINVTRIDIGLDSNNMPYLATTPLPALPHAQPKPFEGATSPPHASLEEVAFVPLPDGDGSEGVGLSMIYRDVDMTFGPPPRVRMRFEYVELRKRSVAVVDGFKELGSGDDAAASQDWAPSVESKTTTVSPEGTSILAMTVLPDVPPHTLAMGLVSNNEGLFLSHINLAPHSENDTSAGGAPRWKALVGEQFALDPSVGNIDLALIPSQGVTRGEMGLVAVGGGGSRPRLIPSPRLGAPAHPEESLNHIAERCARSIELAVVQGVDWSDAVRAAFALVPRSEAGPLSAAILKQALNLFTKHSRSYVPHLLRIQVAVWAQADDGRRAYAAELIRLGEASQIFFLCGNEEGGVISFDLDSVWHLVDVFEWSVALLGQVFRDAVAEKASVEWNGADAEASGTSRVLYLVHPLLRRIVARLVALCAAFAKFVAQLDRPIRPPESAMMLTRCPQATAVAQTRVSDATATEGVDLNAWGEVLGSLSKLARPGDAEVCASLLGLDIAPLAPQLGPVLAALPAPSALFEAPAVQPERDGASFAQVGEMPTAVCDRGYLWGMANLQGVEVQVYA</sequence>
<evidence type="ECO:0000313" key="2">
    <source>
        <dbReference type="EMBL" id="EJT47666.1"/>
    </source>
</evidence>
<reference evidence="2 3" key="1">
    <citation type="journal article" date="2012" name="Eukaryot. Cell">
        <title>Draft genome sequence of CBS 2479, the standard type strain of Trichosporon asahii.</title>
        <authorList>
            <person name="Yang R.Y."/>
            <person name="Li H.T."/>
            <person name="Zhu H."/>
            <person name="Zhou G.P."/>
            <person name="Wang M."/>
            <person name="Wang L."/>
        </authorList>
    </citation>
    <scope>NUCLEOTIDE SEQUENCE [LARGE SCALE GENOMIC DNA]</scope>
    <source>
        <strain evidence="3">ATCC 90039 / CBS 2479 / JCM 2466 / KCTC 7840 / NCYC 2677 / UAMH 7654</strain>
    </source>
</reference>
<dbReference type="HOGENOM" id="CLU_334685_0_0_1"/>
<dbReference type="OrthoDB" id="2535907at2759"/>